<accession>A0A5B7CIS2</accession>
<comment type="caution">
    <text evidence="2">The sequence shown here is derived from an EMBL/GenBank/DDBJ whole genome shotgun (WGS) entry which is preliminary data.</text>
</comment>
<sequence>MLPPPLIPDSSGTRTSATDLSPAAILKPKSRLTKEGMVSVRDAVISQGTRDAGGAHLSTLHQLKARISPSIYLSMIKKQEHNKNNPQIIVGSKHSLHLASTFVNSINTGEIILAFNVLPLHSGSPHRRKSDIFAVTAPKTDKMRRNPSNIRPILLPCYN</sequence>
<evidence type="ECO:0000313" key="3">
    <source>
        <dbReference type="Proteomes" id="UP000324222"/>
    </source>
</evidence>
<feature type="region of interest" description="Disordered" evidence="1">
    <location>
        <begin position="1"/>
        <end position="20"/>
    </location>
</feature>
<evidence type="ECO:0000256" key="1">
    <source>
        <dbReference type="SAM" id="MobiDB-lite"/>
    </source>
</evidence>
<keyword evidence="3" id="KW-1185">Reference proteome</keyword>
<dbReference type="AlphaFoldDB" id="A0A5B7CIS2"/>
<gene>
    <name evidence="2" type="ORF">E2C01_002070</name>
</gene>
<organism evidence="2 3">
    <name type="scientific">Portunus trituberculatus</name>
    <name type="common">Swimming crab</name>
    <name type="synonym">Neptunus trituberculatus</name>
    <dbReference type="NCBI Taxonomy" id="210409"/>
    <lineage>
        <taxon>Eukaryota</taxon>
        <taxon>Metazoa</taxon>
        <taxon>Ecdysozoa</taxon>
        <taxon>Arthropoda</taxon>
        <taxon>Crustacea</taxon>
        <taxon>Multicrustacea</taxon>
        <taxon>Malacostraca</taxon>
        <taxon>Eumalacostraca</taxon>
        <taxon>Eucarida</taxon>
        <taxon>Decapoda</taxon>
        <taxon>Pleocyemata</taxon>
        <taxon>Brachyura</taxon>
        <taxon>Eubrachyura</taxon>
        <taxon>Portunoidea</taxon>
        <taxon>Portunidae</taxon>
        <taxon>Portuninae</taxon>
        <taxon>Portunus</taxon>
    </lineage>
</organism>
<name>A0A5B7CIS2_PORTR</name>
<protein>
    <submittedName>
        <fullName evidence="2">Uncharacterized protein</fullName>
    </submittedName>
</protein>
<evidence type="ECO:0000313" key="2">
    <source>
        <dbReference type="EMBL" id="MPC09457.1"/>
    </source>
</evidence>
<feature type="compositionally biased region" description="Polar residues" evidence="1">
    <location>
        <begin position="10"/>
        <end position="19"/>
    </location>
</feature>
<dbReference type="EMBL" id="VSRR010000070">
    <property type="protein sequence ID" value="MPC09457.1"/>
    <property type="molecule type" value="Genomic_DNA"/>
</dbReference>
<reference evidence="2 3" key="1">
    <citation type="submission" date="2019-05" db="EMBL/GenBank/DDBJ databases">
        <title>Another draft genome of Portunus trituberculatus and its Hox gene families provides insights of decapod evolution.</title>
        <authorList>
            <person name="Jeong J.-H."/>
            <person name="Song I."/>
            <person name="Kim S."/>
            <person name="Choi T."/>
            <person name="Kim D."/>
            <person name="Ryu S."/>
            <person name="Kim W."/>
        </authorList>
    </citation>
    <scope>NUCLEOTIDE SEQUENCE [LARGE SCALE GENOMIC DNA]</scope>
    <source>
        <tissue evidence="2">Muscle</tissue>
    </source>
</reference>
<proteinExistence type="predicted"/>
<dbReference type="Proteomes" id="UP000324222">
    <property type="component" value="Unassembled WGS sequence"/>
</dbReference>